<organism evidence="1 2">
    <name type="scientific">Apatococcus fuscideae</name>
    <dbReference type="NCBI Taxonomy" id="2026836"/>
    <lineage>
        <taxon>Eukaryota</taxon>
        <taxon>Viridiplantae</taxon>
        <taxon>Chlorophyta</taxon>
        <taxon>core chlorophytes</taxon>
        <taxon>Trebouxiophyceae</taxon>
        <taxon>Chlorellales</taxon>
        <taxon>Chlorellaceae</taxon>
        <taxon>Apatococcus</taxon>
    </lineage>
</organism>
<dbReference type="Proteomes" id="UP001485043">
    <property type="component" value="Unassembled WGS sequence"/>
</dbReference>
<reference evidence="1 2" key="1">
    <citation type="journal article" date="2024" name="Nat. Commun.">
        <title>Phylogenomics reveals the evolutionary origins of lichenization in chlorophyte algae.</title>
        <authorList>
            <person name="Puginier C."/>
            <person name="Libourel C."/>
            <person name="Otte J."/>
            <person name="Skaloud P."/>
            <person name="Haon M."/>
            <person name="Grisel S."/>
            <person name="Petersen M."/>
            <person name="Berrin J.G."/>
            <person name="Delaux P.M."/>
            <person name="Dal Grande F."/>
            <person name="Keller J."/>
        </authorList>
    </citation>
    <scope>NUCLEOTIDE SEQUENCE [LARGE SCALE GENOMIC DNA]</scope>
    <source>
        <strain evidence="1 2">SAG 2523</strain>
    </source>
</reference>
<protein>
    <submittedName>
        <fullName evidence="1">Uncharacterized protein</fullName>
    </submittedName>
</protein>
<name>A0AAW1STK0_9CHLO</name>
<gene>
    <name evidence="1" type="ORF">WJX84_009258</name>
</gene>
<proteinExistence type="predicted"/>
<evidence type="ECO:0000313" key="1">
    <source>
        <dbReference type="EMBL" id="KAK9857963.1"/>
    </source>
</evidence>
<dbReference type="EMBL" id="JALJOV010000950">
    <property type="protein sequence ID" value="KAK9857963.1"/>
    <property type="molecule type" value="Genomic_DNA"/>
</dbReference>
<comment type="caution">
    <text evidence="1">The sequence shown here is derived from an EMBL/GenBank/DDBJ whole genome shotgun (WGS) entry which is preliminary data.</text>
</comment>
<accession>A0AAW1STK0</accession>
<dbReference type="AlphaFoldDB" id="A0AAW1STK0"/>
<evidence type="ECO:0000313" key="2">
    <source>
        <dbReference type="Proteomes" id="UP001485043"/>
    </source>
</evidence>
<keyword evidence="2" id="KW-1185">Reference proteome</keyword>
<sequence length="87" mass="9798">MQVANWNESCGAHGNFSLALAVRMPEFWCLHEKAKDIRMMVQELNLRRQRTDEDTVDDALGSEEIEVNTEGLADSGSIPEWPATVHV</sequence>